<dbReference type="Pfam" id="PF06889">
    <property type="entry name" value="DUF1266"/>
    <property type="match status" value="1"/>
</dbReference>
<dbReference type="KEGG" id="pfus:ADJ77_02200"/>
<reference evidence="5 7" key="2">
    <citation type="submission" date="2021-03" db="EMBL/GenBank/DDBJ databases">
        <title>Human Oral Microbial Genomes.</title>
        <authorList>
            <person name="Johnston C.D."/>
            <person name="Chen T."/>
            <person name="Dewhirst F.E."/>
        </authorList>
    </citation>
    <scope>NUCLEOTIDE SEQUENCE [LARGE SCALE GENOMIC DNA]</scope>
    <source>
        <strain evidence="5 7">W1435</strain>
    </source>
</reference>
<organism evidence="4 6">
    <name type="scientific">Prevotella fusca JCM 17724</name>
    <dbReference type="NCBI Taxonomy" id="1236517"/>
    <lineage>
        <taxon>Bacteria</taxon>
        <taxon>Pseudomonadati</taxon>
        <taxon>Bacteroidota</taxon>
        <taxon>Bacteroidia</taxon>
        <taxon>Bacteroidales</taxon>
        <taxon>Prevotellaceae</taxon>
        <taxon>Prevotella</taxon>
    </lineage>
</organism>
<evidence type="ECO:0000313" key="4">
    <source>
        <dbReference type="EMBL" id="AKU69645.1"/>
    </source>
</evidence>
<dbReference type="eggNOG" id="ENOG5033MWJ">
    <property type="taxonomic scope" value="Bacteria"/>
</dbReference>
<accession>A0A0K1NKT0</accession>
<protein>
    <submittedName>
        <fullName evidence="5">DUF1266 domain-containing protein</fullName>
    </submittedName>
</protein>
<feature type="domain" description="DUF1266" evidence="3">
    <location>
        <begin position="121"/>
        <end position="300"/>
    </location>
</feature>
<dbReference type="Proteomes" id="UP000060345">
    <property type="component" value="Chromosome 1"/>
</dbReference>
<dbReference type="Proteomes" id="UP000682005">
    <property type="component" value="Chromosome 1"/>
</dbReference>
<keyword evidence="1" id="KW-0812">Transmembrane</keyword>
<dbReference type="EMBL" id="CP072370">
    <property type="protein sequence ID" value="QUB86302.1"/>
    <property type="molecule type" value="Genomic_DNA"/>
</dbReference>
<proteinExistence type="predicted"/>
<keyword evidence="7" id="KW-1185">Reference proteome</keyword>
<reference evidence="4 6" key="1">
    <citation type="submission" date="2015-07" db="EMBL/GenBank/DDBJ databases">
        <authorList>
            <person name="Noorani M."/>
        </authorList>
    </citation>
    <scope>NUCLEOTIDE SEQUENCE [LARGE SCALE GENOMIC DNA]</scope>
    <source>
        <strain evidence="4 6">W1435</strain>
    </source>
</reference>
<feature type="chain" id="PRO_5044544557" evidence="2">
    <location>
        <begin position="23"/>
        <end position="302"/>
    </location>
</feature>
<dbReference type="InterPro" id="IPR009677">
    <property type="entry name" value="DUF1266"/>
</dbReference>
<sequence>MKKKALICMALMLCMVAQEAMALRIRIKVPSGSSGDENGVVNWIIFAVVAVIILVGAYYYLGEFKTTLRLVFGGMRVDSKTTLSKDQQRKILLSAPYSVQSKLLMNSVKTGMQKEERYFTLSKEWDIWNHETATRVLNEQKVAGVNRYFEHIAEAFKLKEQQAVQQYLDNTFVLKEDAQACGKQIEYAFKEVGNLVKLGIIRDDADFVRIGAAAWDASRLVYLARLCFESKYISEEEMWQFVDAADEMAHKSITSWEDYGKSYLIGCVLWGGGRLQVKMQSREIKKLTDNPKSLWNSIPFAK</sequence>
<evidence type="ECO:0000256" key="2">
    <source>
        <dbReference type="SAM" id="SignalP"/>
    </source>
</evidence>
<evidence type="ECO:0000313" key="6">
    <source>
        <dbReference type="Proteomes" id="UP000060345"/>
    </source>
</evidence>
<keyword evidence="1" id="KW-1133">Transmembrane helix</keyword>
<name>A0A0K1NKT0_9BACT</name>
<keyword evidence="2" id="KW-0732">Signal</keyword>
<evidence type="ECO:0000259" key="3">
    <source>
        <dbReference type="Pfam" id="PF06889"/>
    </source>
</evidence>
<evidence type="ECO:0000313" key="5">
    <source>
        <dbReference type="EMBL" id="QUB86302.1"/>
    </source>
</evidence>
<keyword evidence="1" id="KW-0472">Membrane</keyword>
<feature type="signal peptide" evidence="2">
    <location>
        <begin position="1"/>
        <end position="22"/>
    </location>
</feature>
<dbReference type="AlphaFoldDB" id="A0A0K1NKT0"/>
<dbReference type="OrthoDB" id="787383at2"/>
<gene>
    <name evidence="4" type="ORF">ADJ77_02200</name>
    <name evidence="5" type="ORF">J5A51_09335</name>
</gene>
<dbReference type="EMBL" id="CP012074">
    <property type="protein sequence ID" value="AKU69645.1"/>
    <property type="molecule type" value="Genomic_DNA"/>
</dbReference>
<feature type="transmembrane region" description="Helical" evidence="1">
    <location>
        <begin position="40"/>
        <end position="61"/>
    </location>
</feature>
<dbReference type="RefSeq" id="WP_025078469.1">
    <property type="nucleotide sequence ID" value="NZ_BAKO01000015.1"/>
</dbReference>
<evidence type="ECO:0000313" key="7">
    <source>
        <dbReference type="Proteomes" id="UP000682005"/>
    </source>
</evidence>
<evidence type="ECO:0000256" key="1">
    <source>
        <dbReference type="SAM" id="Phobius"/>
    </source>
</evidence>